<gene>
    <name evidence="3" type="ORF">R2D22_26200</name>
</gene>
<keyword evidence="2" id="KW-0732">Signal</keyword>
<keyword evidence="1" id="KW-0472">Membrane</keyword>
<protein>
    <submittedName>
        <fullName evidence="3">Uncharacterized protein</fullName>
    </submittedName>
</protein>
<reference evidence="3 4" key="1">
    <citation type="submission" date="2023-10" db="EMBL/GenBank/DDBJ databases">
        <title>The genome sequence of Streptomyces sp. HUAS YS2.</title>
        <authorList>
            <person name="Mo P."/>
        </authorList>
    </citation>
    <scope>NUCLEOTIDE SEQUENCE [LARGE SCALE GENOMIC DNA]</scope>
    <source>
        <strain evidence="3 4">HUAS YS2</strain>
    </source>
</reference>
<feature type="signal peptide" evidence="2">
    <location>
        <begin position="1"/>
        <end position="23"/>
    </location>
</feature>
<evidence type="ECO:0000256" key="2">
    <source>
        <dbReference type="SAM" id="SignalP"/>
    </source>
</evidence>
<sequence>MTSQIRIRALSFGAVSLLTSALAAGPVAQAVAVPAPAAAPAVAVLQPVGDGDHSGHGDYPVHKGKLHLKFYDHQLCGGSKLGVSGSGYTPGATVRLSLHSHEHSLGEAFAGPTGTFTKTVTLPVGVDRGWHTIKAVGSDARGGTLLETAKIKVTCRTGHSLAETGVTAAERSTLAAGAPGAPSSTGALAAGTQDDPWSTAAAATALGATALAGAALLAVRAHRRTRG</sequence>
<dbReference type="EMBL" id="CP137573">
    <property type="protein sequence ID" value="WOX24683.1"/>
    <property type="molecule type" value="Genomic_DNA"/>
</dbReference>
<feature type="chain" id="PRO_5047195834" evidence="2">
    <location>
        <begin position="24"/>
        <end position="227"/>
    </location>
</feature>
<keyword evidence="1" id="KW-1133">Transmembrane helix</keyword>
<organism evidence="3 4">
    <name type="scientific">Streptomyces solicathayae</name>
    <dbReference type="NCBI Taxonomy" id="3081768"/>
    <lineage>
        <taxon>Bacteria</taxon>
        <taxon>Bacillati</taxon>
        <taxon>Actinomycetota</taxon>
        <taxon>Actinomycetes</taxon>
        <taxon>Kitasatosporales</taxon>
        <taxon>Streptomycetaceae</taxon>
        <taxon>Streptomyces</taxon>
    </lineage>
</organism>
<name>A0ABZ0LYU6_9ACTN</name>
<evidence type="ECO:0000313" key="3">
    <source>
        <dbReference type="EMBL" id="WOX24683.1"/>
    </source>
</evidence>
<evidence type="ECO:0000256" key="1">
    <source>
        <dbReference type="SAM" id="Phobius"/>
    </source>
</evidence>
<accession>A0ABZ0LYU6</accession>
<proteinExistence type="predicted"/>
<keyword evidence="1" id="KW-0812">Transmembrane</keyword>
<dbReference type="Proteomes" id="UP001301731">
    <property type="component" value="Chromosome"/>
</dbReference>
<keyword evidence="4" id="KW-1185">Reference proteome</keyword>
<feature type="transmembrane region" description="Helical" evidence="1">
    <location>
        <begin position="197"/>
        <end position="219"/>
    </location>
</feature>
<dbReference type="RefSeq" id="WP_318107129.1">
    <property type="nucleotide sequence ID" value="NZ_CP137573.1"/>
</dbReference>
<evidence type="ECO:0000313" key="4">
    <source>
        <dbReference type="Proteomes" id="UP001301731"/>
    </source>
</evidence>